<dbReference type="InterPro" id="IPR003399">
    <property type="entry name" value="Mce/MlaD"/>
</dbReference>
<protein>
    <recommendedName>
        <fullName evidence="2">Mce/MlaD domain-containing protein</fullName>
    </recommendedName>
</protein>
<evidence type="ECO:0000256" key="1">
    <source>
        <dbReference type="SAM" id="Phobius"/>
    </source>
</evidence>
<organism evidence="3 4">
    <name type="scientific">Marinobacter zhanjiangensis</name>
    <dbReference type="NCBI Taxonomy" id="578215"/>
    <lineage>
        <taxon>Bacteria</taxon>
        <taxon>Pseudomonadati</taxon>
        <taxon>Pseudomonadota</taxon>
        <taxon>Gammaproteobacteria</taxon>
        <taxon>Pseudomonadales</taxon>
        <taxon>Marinobacteraceae</taxon>
        <taxon>Marinobacter</taxon>
    </lineage>
</organism>
<gene>
    <name evidence="3" type="ORF">GCM10007071_12330</name>
</gene>
<reference evidence="4" key="1">
    <citation type="journal article" date="2019" name="Int. J. Syst. Evol. Microbiol.">
        <title>The Global Catalogue of Microorganisms (GCM) 10K type strain sequencing project: providing services to taxonomists for standard genome sequencing and annotation.</title>
        <authorList>
            <consortium name="The Broad Institute Genomics Platform"/>
            <consortium name="The Broad Institute Genome Sequencing Center for Infectious Disease"/>
            <person name="Wu L."/>
            <person name="Ma J."/>
        </authorList>
    </citation>
    <scope>NUCLEOTIDE SEQUENCE [LARGE SCALE GENOMIC DNA]</scope>
    <source>
        <strain evidence="4">KCTC 22280</strain>
    </source>
</reference>
<sequence length="312" mass="34448">MEPRAHHVMIGIFTVITIAAILLFALWLGDAENNRDYEYYEIGFRNGVSGLSEGSPVQYSGIEVGNVVTLSLDPQDPRHVRALVRVYSDVPLREDTEATLNLANITGAMTIQLYGGTPDSAILEGDRNNPPYIQAEPSQFTNLLSSSENLMTKADQFLTNANRFLSEENADNLTVTLENFRLTTEALVAERDNINRALVGVYDAAERARNTFDRYHELGDYLGMLLEDHGQPTLAQTREAAEALNRASTRIDALVADNEGSVSQGLDSLGELTPIMQELQATLRNLSLLTRRLEEDPARALLGRDAIQEVSP</sequence>
<dbReference type="PANTHER" id="PTHR36698:SF2">
    <property type="entry name" value="MCE_MLAD DOMAIN-CONTAINING PROTEIN"/>
    <property type="match status" value="1"/>
</dbReference>
<comment type="caution">
    <text evidence="3">The sequence shown here is derived from an EMBL/GenBank/DDBJ whole genome shotgun (WGS) entry which is preliminary data.</text>
</comment>
<keyword evidence="1" id="KW-0812">Transmembrane</keyword>
<dbReference type="EMBL" id="BMXV01000002">
    <property type="protein sequence ID" value="GGY66931.1"/>
    <property type="molecule type" value="Genomic_DNA"/>
</dbReference>
<dbReference type="Proteomes" id="UP000601597">
    <property type="component" value="Unassembled WGS sequence"/>
</dbReference>
<feature type="transmembrane region" description="Helical" evidence="1">
    <location>
        <begin position="7"/>
        <end position="28"/>
    </location>
</feature>
<keyword evidence="4" id="KW-1185">Reference proteome</keyword>
<name>A0ABQ3AT08_9GAMM</name>
<keyword evidence="1" id="KW-1133">Transmembrane helix</keyword>
<evidence type="ECO:0000313" key="4">
    <source>
        <dbReference type="Proteomes" id="UP000601597"/>
    </source>
</evidence>
<proteinExistence type="predicted"/>
<feature type="domain" description="Mce/MlaD" evidence="2">
    <location>
        <begin position="40"/>
        <end position="114"/>
    </location>
</feature>
<accession>A0ABQ3AT08</accession>
<evidence type="ECO:0000259" key="2">
    <source>
        <dbReference type="Pfam" id="PF02470"/>
    </source>
</evidence>
<evidence type="ECO:0000313" key="3">
    <source>
        <dbReference type="EMBL" id="GGY66931.1"/>
    </source>
</evidence>
<keyword evidence="1" id="KW-0472">Membrane</keyword>
<dbReference type="PANTHER" id="PTHR36698">
    <property type="entry name" value="BLL5892 PROTEIN"/>
    <property type="match status" value="1"/>
</dbReference>
<dbReference type="RefSeq" id="WP_189574343.1">
    <property type="nucleotide sequence ID" value="NZ_BMXV01000002.1"/>
</dbReference>
<dbReference type="Pfam" id="PF02470">
    <property type="entry name" value="MlaD"/>
    <property type="match status" value="1"/>
</dbReference>